<feature type="compositionally biased region" description="Acidic residues" evidence="1">
    <location>
        <begin position="22"/>
        <end position="46"/>
    </location>
</feature>
<protein>
    <recommendedName>
        <fullName evidence="2">PiggyBac transposable element-derived protein domain-containing protein</fullName>
    </recommendedName>
</protein>
<dbReference type="Pfam" id="PF13843">
    <property type="entry name" value="DDE_Tnp_1_7"/>
    <property type="match status" value="1"/>
</dbReference>
<organism evidence="3 4">
    <name type="scientific">Allacma fusca</name>
    <dbReference type="NCBI Taxonomy" id="39272"/>
    <lineage>
        <taxon>Eukaryota</taxon>
        <taxon>Metazoa</taxon>
        <taxon>Ecdysozoa</taxon>
        <taxon>Arthropoda</taxon>
        <taxon>Hexapoda</taxon>
        <taxon>Collembola</taxon>
        <taxon>Symphypleona</taxon>
        <taxon>Sminthuridae</taxon>
        <taxon>Allacma</taxon>
    </lineage>
</organism>
<comment type="caution">
    <text evidence="3">The sequence shown here is derived from an EMBL/GenBank/DDBJ whole genome shotgun (WGS) entry which is preliminary data.</text>
</comment>
<reference evidence="3" key="1">
    <citation type="submission" date="2021-06" db="EMBL/GenBank/DDBJ databases">
        <authorList>
            <person name="Hodson N. C."/>
            <person name="Mongue J. A."/>
            <person name="Jaron S. K."/>
        </authorList>
    </citation>
    <scope>NUCLEOTIDE SEQUENCE</scope>
</reference>
<evidence type="ECO:0000256" key="1">
    <source>
        <dbReference type="SAM" id="MobiDB-lite"/>
    </source>
</evidence>
<evidence type="ECO:0000259" key="2">
    <source>
        <dbReference type="Pfam" id="PF13843"/>
    </source>
</evidence>
<accession>A0A8J2PWZ7</accession>
<dbReference type="InterPro" id="IPR029526">
    <property type="entry name" value="PGBD"/>
</dbReference>
<gene>
    <name evidence="3" type="ORF">AFUS01_LOCUS45686</name>
</gene>
<dbReference type="AlphaFoldDB" id="A0A8J2PWZ7"/>
<dbReference type="OrthoDB" id="6778318at2759"/>
<name>A0A8J2PWZ7_9HEXA</name>
<feature type="domain" description="PiggyBac transposable element-derived protein" evidence="2">
    <location>
        <begin position="119"/>
        <end position="321"/>
    </location>
</feature>
<keyword evidence="4" id="KW-1185">Reference proteome</keyword>
<feature type="region of interest" description="Disordered" evidence="1">
    <location>
        <begin position="1"/>
        <end position="46"/>
    </location>
</feature>
<dbReference type="PANTHER" id="PTHR46599">
    <property type="entry name" value="PIGGYBAC TRANSPOSABLE ELEMENT-DERIVED PROTEIN 4"/>
    <property type="match status" value="1"/>
</dbReference>
<sequence>MASSSKQARIQPPQRGLFWDQGDSDSSDEDTSEPEDVMEELTDDEEDELVFRKGEDSEPLEYVDHPTPATFLSPDGTEWSNVIPPSGRRKLINKWTTRPGGQGIRKVVTGVQNAQTLLDVFKLMIQDSMVSEIVKWTNKKANKIIEDWNQQNPTRQPKEWKATDNVEIHALMGLLLLAGAHGMRNMSTRKIWRSDPKYRLHPFIATMGRERFRDLMRFVRFDDYESREERRRMDKLSAIRSFIETLRQNIHSIYEPSEYLVVDEMLIPFRGRCFCRVYMKSKPDRYGLKVWALVDVASNFVLNFQMQPDFEKGNKSRREVLIEKLAEELILPHIRRRSWNGLPRDIQNSILVMGVSPPQQSEAPQTASRGNCYWTKTDGDGNVLERCGKRSRGKCDTCQNWTCQQHGKTVFKCSECSSED</sequence>
<evidence type="ECO:0000313" key="3">
    <source>
        <dbReference type="EMBL" id="CAG7836444.1"/>
    </source>
</evidence>
<dbReference type="EMBL" id="CAJVCH010571030">
    <property type="protein sequence ID" value="CAG7836444.1"/>
    <property type="molecule type" value="Genomic_DNA"/>
</dbReference>
<dbReference type="PANTHER" id="PTHR46599:SF6">
    <property type="entry name" value="DUAL SPECIFICITY PHOSPHATASE 26"/>
    <property type="match status" value="1"/>
</dbReference>
<dbReference type="Proteomes" id="UP000708208">
    <property type="component" value="Unassembled WGS sequence"/>
</dbReference>
<proteinExistence type="predicted"/>
<evidence type="ECO:0000313" key="4">
    <source>
        <dbReference type="Proteomes" id="UP000708208"/>
    </source>
</evidence>